<proteinExistence type="predicted"/>
<keyword evidence="2" id="KW-1185">Reference proteome</keyword>
<sequence>MNTATATQANEVINNAMSLDDMRRIAPRIFCTSPTNPGVSKHYTFASTLTVINDMAKLSWDVVSAAQPHPRRVSSISSYHKVTFRNGQKISRFLSNGSEDVYYPEIVLTNSHDGFSSFCFRIGLYSVNTQHTIIISTDTFNDIRLRHIGYSFEDLRNLVNMVIKEVPNQIAVMNKMQNFNMTIDDCRKLAAAAFSARNKNAVNMPNFILDEILKHEDGTIDNNLWDVFNTIMHRILEGDFQQQSKKGMRKARKIVSVLKTISISQAIFNAAFQIVSENN</sequence>
<protein>
    <recommendedName>
        <fullName evidence="3">DUF932 domain-containing protein</fullName>
    </recommendedName>
</protein>
<reference evidence="1 2" key="1">
    <citation type="submission" date="2023-11" db="EMBL/GenBank/DDBJ databases">
        <authorList>
            <person name="Cook R."/>
            <person name="Crisci M."/>
            <person name="Pye H."/>
            <person name="Adriaenssens E."/>
            <person name="Santini J."/>
        </authorList>
    </citation>
    <scope>NUCLEOTIDE SEQUENCE [LARGE SCALE GENOMIC DNA]</scope>
    <source>
        <strain evidence="1">Lak_Megaphage_Sonny</strain>
    </source>
</reference>
<evidence type="ECO:0000313" key="1">
    <source>
        <dbReference type="EMBL" id="WQJ53600.1"/>
    </source>
</evidence>
<name>A0ABZ0Z331_9CAUD</name>
<dbReference type="Pfam" id="PF06067">
    <property type="entry name" value="DUF932"/>
    <property type="match status" value="1"/>
</dbReference>
<dbReference type="InterPro" id="IPR026325">
    <property type="entry name" value="DUF932"/>
</dbReference>
<evidence type="ECO:0008006" key="3">
    <source>
        <dbReference type="Google" id="ProtNLM"/>
    </source>
</evidence>
<dbReference type="Proteomes" id="UP001358193">
    <property type="component" value="Segment"/>
</dbReference>
<evidence type="ECO:0000313" key="2">
    <source>
        <dbReference type="Proteomes" id="UP001358193"/>
    </source>
</evidence>
<dbReference type="EMBL" id="OR769223">
    <property type="protein sequence ID" value="WQJ53600.1"/>
    <property type="molecule type" value="Genomic_DNA"/>
</dbReference>
<organism evidence="1 2">
    <name type="scientific">phage Lak_Megaphage_Sonny</name>
    <dbReference type="NCBI Taxonomy" id="3109229"/>
    <lineage>
        <taxon>Viruses</taxon>
        <taxon>Duplodnaviria</taxon>
        <taxon>Heunggongvirae</taxon>
        <taxon>Uroviricota</taxon>
        <taxon>Caudoviricetes</taxon>
        <taxon>Caudoviricetes code 15 clade</taxon>
    </lineage>
</organism>
<accession>A0ABZ0Z331</accession>